<proteinExistence type="predicted"/>
<evidence type="ECO:0000313" key="2">
    <source>
        <dbReference type="Proteomes" id="UP000001733"/>
    </source>
</evidence>
<dbReference type="EMBL" id="CP001146">
    <property type="protein sequence ID" value="ACI19016.1"/>
    <property type="molecule type" value="Genomic_DNA"/>
</dbReference>
<dbReference type="KEGG" id="dth:DICTH_0103"/>
<dbReference type="RefSeq" id="WP_012547648.1">
    <property type="nucleotide sequence ID" value="NC_011297.1"/>
</dbReference>
<dbReference type="STRING" id="309799.DICTH_0103"/>
<accession>B5YBC2</accession>
<evidence type="ECO:0008006" key="3">
    <source>
        <dbReference type="Google" id="ProtNLM"/>
    </source>
</evidence>
<sequence length="1393" mass="163951">MKYKDVIELYEYFQPVYDITSEYGNYWKQFIPTKTFLETLKRFLGSLEAEKGSPNRKSIWIQGAYGTGKSHATGVIKHLLWDDLEEIEDFIEKIDDVQLREKLRSFRRENKVFPVTLKGVSGISDPKTLSLAIEEAVKEALKREGIEVRTQSEFERYIEKMYDDSINWDKIIEKNIELKALVGDLEGLLRELKNRNVDVLRALDRSWDLNIPHPKIENWLGEVLKELQGKGISSIAIYWDEFTPLMELSISSSILNILQNIAEKSLSENIFLLIISHRRPEQSQISNVDYEKILGRFHFIEYSMENITTFHIISNAIRKKDEKRWREVREEVHNKNPGLNRIMQKLIGIDLSLINVTKNLFPIHPYTATIATAISQYIGSSERSIFNFLYDQEKGFQKFISEYPDGNNGKEYFLTADFLWDFFLDDFERKPPEKVGPILSKYSLHRDALEKKSPHHSAIFKGILLLNLLHSFIGISSLKGGFYSPSEENIKDMFLGTSHENYVDEVLIDIDKLGYVSKTPDGLFLISLTPLPPQEINTEKEILKREYEDVTKLIHKELKDELEKALFGNILREVEFQIYWSGIKDFDLKRKFKIDFRKPHSLHIALFLSKDKREIGDIKNTIKKLIEEEGITERNLIFIISDTDLGVDNYEKIIEYLAREKVANTHSYKEEADINRDYVKRLIEDWVNKIKRGYFDVYHQNESGTLESYPRLSVVSLEDRLNKVISPKIFRFGLENIEELTKNINIWKTSHSEKVAGIFLSTNTLSELEEETKSAPYRYLRGIFMNNRGEYIVDKNLRFHNNVDIDHPTVRICREVENEIEKNKSKVFNLGDTLVFLRKPPYGLYHNPINYAVLSFALRPFVGKLYEANTGKKLTSETLKDKVVDLFKYWDNGKDKEKLEVRLGTPAEEELIGVLKEMFGLREEDSLSSIRLRIREWVERAGFPLWSLKSFGKEEKSLNLSLEVLDFLISKEKYLNENIIERSINLLKMNQTNLKPLLNKDKLKEGFVIWLKSLEEVKIEDEEVEEVIGYLRKNMQEEVVLWKEDKVIIKLKDWEKIREKTKNEREFISSLEEIFNIQTSKTQEDLREKIKARINDLGYPLWLLRYVLRVEIGEALKNIEDFIKRERKLSEEILKESLENIRPYESLLSKNLSTDVLKEGFSQWVKEKSVFNIDLDSFYSYLKANLNKDPYQWGEKDLEDTLRKYEFSKKLSEVFDVDLANSITELRENIKKKVQDSLYPFWSFSLLEGDEEYVELVEEIINFLTSIHNLDISEIERLSKMINRKGNSLKEAIKEQRSKELFLKWLEDILGFNENVDEIADEVRRSMSAEDYYWNKDKVENWIRRNLGNLISERKKERVKEKIKTTQKDLREILIELIDKYPQICSILEDILK</sequence>
<dbReference type="PaxDb" id="309799-DICTH_0103"/>
<dbReference type="Proteomes" id="UP000001733">
    <property type="component" value="Chromosome"/>
</dbReference>
<gene>
    <name evidence="1" type="ordered locus">DICTH_0103</name>
</gene>
<keyword evidence="2" id="KW-1185">Reference proteome</keyword>
<evidence type="ECO:0000313" key="1">
    <source>
        <dbReference type="EMBL" id="ACI19016.1"/>
    </source>
</evidence>
<dbReference type="eggNOG" id="ENOG502Z8PB">
    <property type="taxonomic scope" value="Bacteria"/>
</dbReference>
<organism evidence="1 2">
    <name type="scientific">Dictyoglomus thermophilum (strain ATCC 35947 / DSM 3960 / H-6-12)</name>
    <dbReference type="NCBI Taxonomy" id="309799"/>
    <lineage>
        <taxon>Bacteria</taxon>
        <taxon>Pseudomonadati</taxon>
        <taxon>Dictyoglomota</taxon>
        <taxon>Dictyoglomia</taxon>
        <taxon>Dictyoglomales</taxon>
        <taxon>Dictyoglomaceae</taxon>
        <taxon>Dictyoglomus</taxon>
    </lineage>
</organism>
<reference evidence="1 2" key="1">
    <citation type="journal article" date="2014" name="Genome Announc.">
        <title>Complete Genome Sequence of the Extreme Thermophile Dictyoglomus thermophilum H-6-12.</title>
        <authorList>
            <person name="Coil D.A."/>
            <person name="Badger J.H."/>
            <person name="Forberger H.C."/>
            <person name="Riggs F."/>
            <person name="Madupu R."/>
            <person name="Fedorova N."/>
            <person name="Ward N."/>
            <person name="Robb F.T."/>
            <person name="Eisen J.A."/>
        </authorList>
    </citation>
    <scope>NUCLEOTIDE SEQUENCE [LARGE SCALE GENOMIC DNA]</scope>
    <source>
        <strain evidence="2">ATCC 35947 / DSM 3960 / H-6-12</strain>
    </source>
</reference>
<dbReference type="HOGENOM" id="CLU_005157_0_0_0"/>
<protein>
    <recommendedName>
        <fullName evidence="3">ATP-binding protein</fullName>
    </recommendedName>
</protein>
<name>B5YBC2_DICT6</name>
<dbReference type="OrthoDB" id="9812271at2"/>